<reference evidence="2" key="1">
    <citation type="journal article" date="2024" name="Proc. Natl. Acad. Sci. U.S.A.">
        <title>Extraordinary preservation of gene collinearity over three hundred million years revealed in homosporous lycophytes.</title>
        <authorList>
            <person name="Li C."/>
            <person name="Wickell D."/>
            <person name="Kuo L.Y."/>
            <person name="Chen X."/>
            <person name="Nie B."/>
            <person name="Liao X."/>
            <person name="Peng D."/>
            <person name="Ji J."/>
            <person name="Jenkins J."/>
            <person name="Williams M."/>
            <person name="Shu S."/>
            <person name="Plott C."/>
            <person name="Barry K."/>
            <person name="Rajasekar S."/>
            <person name="Grimwood J."/>
            <person name="Han X."/>
            <person name="Sun S."/>
            <person name="Hou Z."/>
            <person name="He W."/>
            <person name="Dai G."/>
            <person name="Sun C."/>
            <person name="Schmutz J."/>
            <person name="Leebens-Mack J.H."/>
            <person name="Li F.W."/>
            <person name="Wang L."/>
        </authorList>
    </citation>
    <scope>NUCLEOTIDE SEQUENCE [LARGE SCALE GENOMIC DNA]</scope>
    <source>
        <strain evidence="2">cv. PW_Plant_1</strain>
    </source>
</reference>
<evidence type="ECO:0000313" key="2">
    <source>
        <dbReference type="Proteomes" id="UP001162992"/>
    </source>
</evidence>
<evidence type="ECO:0000313" key="1">
    <source>
        <dbReference type="EMBL" id="KAJ7548119.1"/>
    </source>
</evidence>
<proteinExistence type="predicted"/>
<keyword evidence="2" id="KW-1185">Reference proteome</keyword>
<comment type="caution">
    <text evidence="1">The sequence shown here is derived from an EMBL/GenBank/DDBJ whole genome shotgun (WGS) entry which is preliminary data.</text>
</comment>
<dbReference type="Proteomes" id="UP001162992">
    <property type="component" value="Chromosome 8"/>
</dbReference>
<sequence length="100" mass="11708">MDFCIDTHGFWILHAFCRSASRVYKIFAMPRSFLQEGLGVRSFFEKNLQESPQQARRMNSHKHRAPIFIYFWGQVPGGILIAIQCVALYFLTLFHHCPMV</sequence>
<dbReference type="EMBL" id="CM055099">
    <property type="protein sequence ID" value="KAJ7548119.1"/>
    <property type="molecule type" value="Genomic_DNA"/>
</dbReference>
<name>A0ACC2D1K3_DIPCM</name>
<gene>
    <name evidence="1" type="ORF">O6H91_08G118700</name>
</gene>
<organism evidence="1 2">
    <name type="scientific">Diphasiastrum complanatum</name>
    <name type="common">Issler's clubmoss</name>
    <name type="synonym">Lycopodium complanatum</name>
    <dbReference type="NCBI Taxonomy" id="34168"/>
    <lineage>
        <taxon>Eukaryota</taxon>
        <taxon>Viridiplantae</taxon>
        <taxon>Streptophyta</taxon>
        <taxon>Embryophyta</taxon>
        <taxon>Tracheophyta</taxon>
        <taxon>Lycopodiopsida</taxon>
        <taxon>Lycopodiales</taxon>
        <taxon>Lycopodiaceae</taxon>
        <taxon>Lycopodioideae</taxon>
        <taxon>Diphasiastrum</taxon>
    </lineage>
</organism>
<accession>A0ACC2D1K3</accession>
<protein>
    <submittedName>
        <fullName evidence="1">Uncharacterized protein</fullName>
    </submittedName>
</protein>